<accession>A0A6J6C6C2</accession>
<reference evidence="1" key="1">
    <citation type="submission" date="2020-05" db="EMBL/GenBank/DDBJ databases">
        <authorList>
            <person name="Chiriac C."/>
            <person name="Salcher M."/>
            <person name="Ghai R."/>
            <person name="Kavagutti S V."/>
        </authorList>
    </citation>
    <scope>NUCLEOTIDE SEQUENCE</scope>
</reference>
<sequence>MQEVAFNCEQAGNQLNDNEQQPEGFEAMLRKFLSGQPLDPEQLAQAAGLPIDPKALQEMLAQINAAIVPGNQTEGINWNLVQTQARKIAAKNTNSVPESVGRSINTATATGNLWLDEVTDLGPISIEPKLLSRELWVADSIGLFKDLATPVAERMAIALTENFQENLPEEFAGFLSQASGIMKSAGSVMFAMQLGEALGKLSEEVLSGGDIGLPIFQEARAAFIAQNLAEFVTSLEEESDQVYIYLAVRELAHSRLFKHSKWLRGYIVNLITSYASEITIDNSKIVELSEGFDPAEVGNIQKALESGALIAPRTESQTRALERIETVLALIEGWVDCVTQAATKRLPRSLAIAETMRRKRASIGPAERTFLTLIGLELRPRKIREASLMWQQLTDAVGIEKRDAIWSHPDLVPTEQDIQDPAKLIERTLKQNPEDEIDAALRDLLG</sequence>
<evidence type="ECO:0000313" key="1">
    <source>
        <dbReference type="EMBL" id="CAB4546614.1"/>
    </source>
</evidence>
<dbReference type="NCBIfam" id="TIGR03624">
    <property type="entry name" value="putative hydrolase"/>
    <property type="match status" value="1"/>
</dbReference>
<dbReference type="EMBL" id="CAEZSX010000001">
    <property type="protein sequence ID" value="CAB4546614.1"/>
    <property type="molecule type" value="Genomic_DNA"/>
</dbReference>
<dbReference type="SUPFAM" id="SSF55486">
    <property type="entry name" value="Metalloproteases ('zincins'), catalytic domain"/>
    <property type="match status" value="1"/>
</dbReference>
<dbReference type="Pfam" id="PF10103">
    <property type="entry name" value="Zincin_2"/>
    <property type="match status" value="1"/>
</dbReference>
<proteinExistence type="predicted"/>
<name>A0A6J6C6C2_9ZZZZ</name>
<gene>
    <name evidence="1" type="ORF">UFOPK1537_00013</name>
</gene>
<dbReference type="InterPro" id="IPR042271">
    <property type="entry name" value="Zinicin_2_N"/>
</dbReference>
<dbReference type="AlphaFoldDB" id="A0A6J6C6C2"/>
<dbReference type="Gene3D" id="1.20.150.30">
    <property type="entry name" value="Zincin-like metallopeptidase, N-terminal domain"/>
    <property type="match status" value="1"/>
</dbReference>
<protein>
    <submittedName>
        <fullName evidence="1">Unannotated protein</fullName>
    </submittedName>
</protein>
<dbReference type="InterPro" id="IPR018766">
    <property type="entry name" value="Zinicin_2"/>
</dbReference>
<organism evidence="1">
    <name type="scientific">freshwater metagenome</name>
    <dbReference type="NCBI Taxonomy" id="449393"/>
    <lineage>
        <taxon>unclassified sequences</taxon>
        <taxon>metagenomes</taxon>
        <taxon>ecological metagenomes</taxon>
    </lineage>
</organism>
<dbReference type="PANTHER" id="PTHR39420">
    <property type="match status" value="1"/>
</dbReference>
<dbReference type="PANTHER" id="PTHR39420:SF2">
    <property type="entry name" value="HYDROLASE"/>
    <property type="match status" value="1"/>
</dbReference>